<reference evidence="1" key="1">
    <citation type="journal article" date="2012" name="Science">
        <title>Fermentation, hydrogen, and sulfur metabolism in multiple uncultivated bacterial phyla.</title>
        <authorList>
            <person name="Wrighton K.C."/>
            <person name="Thomas B.C."/>
            <person name="Sharon I."/>
            <person name="Miller C.S."/>
            <person name="Castelle C.J."/>
            <person name="VerBerkmoes N.C."/>
            <person name="Wilkins M.J."/>
            <person name="Hettich R.L."/>
            <person name="Lipton M.S."/>
            <person name="Williams K.H."/>
            <person name="Long P.E."/>
            <person name="Banfield J.F."/>
        </authorList>
    </citation>
    <scope>NUCLEOTIDE SEQUENCE [LARGE SCALE GENOMIC DNA]</scope>
</reference>
<comment type="caution">
    <text evidence="1">The sequence shown here is derived from an EMBL/GenBank/DDBJ whole genome shotgun (WGS) entry which is preliminary data.</text>
</comment>
<sequence>MNEIFVVFFYFLVQCSCGHCSTPDIKSLPTNLFDWGPFYIWGEKKGTVPDTAVGDAIPPVANPDNVTTPFNTQKIGIDVLANDRDDSNVPPTLTGTLSNQIWGTFTGNTVNIGTIDFTPMAGFTGSASAIYTIQDESNNTATGLLTVTIECIQDACEQHLVAYAPYNVAGDLKMYQSGSSSLFSWSGGNLTFSGVSGGGGVVVGTPWGYLQYNLAPLGIGSNLSIEMSVRGAALKRGWGPNFLFQLDNGLYSYIYNNYLTFWYYNSGYRNIKYINLSSVSLNPNDFYRVIYKVTGGIVNTTSILEIRNSDNNIVPGAISSSDGTSLSVTGLSNMYVWSRNNDTNSFSALCSVISCQWNDIIDSVKLYKY</sequence>
<accession>K1ZJ85</accession>
<evidence type="ECO:0000313" key="1">
    <source>
        <dbReference type="EMBL" id="EKD44483.1"/>
    </source>
</evidence>
<dbReference type="AlphaFoldDB" id="K1ZJ85"/>
<gene>
    <name evidence="1" type="ORF">ACD_71C00124G0010</name>
</gene>
<organism evidence="1">
    <name type="scientific">uncultured bacterium</name>
    <name type="common">gcode 4</name>
    <dbReference type="NCBI Taxonomy" id="1234023"/>
    <lineage>
        <taxon>Bacteria</taxon>
        <taxon>environmental samples</taxon>
    </lineage>
</organism>
<proteinExistence type="predicted"/>
<dbReference type="Pfam" id="PF17963">
    <property type="entry name" value="Big_9"/>
    <property type="match status" value="1"/>
</dbReference>
<name>K1ZJ85_9BACT</name>
<dbReference type="Gene3D" id="2.60.40.2810">
    <property type="match status" value="1"/>
</dbReference>
<dbReference type="EMBL" id="AMFJ01028855">
    <property type="protein sequence ID" value="EKD44483.1"/>
    <property type="molecule type" value="Genomic_DNA"/>
</dbReference>
<protein>
    <submittedName>
        <fullName evidence="1">Uncharacterized protein</fullName>
    </submittedName>
</protein>